<dbReference type="KEGG" id="brm:Bmur_1765"/>
<evidence type="ECO:0000313" key="2">
    <source>
        <dbReference type="Proteomes" id="UP000001915"/>
    </source>
</evidence>
<proteinExistence type="predicted"/>
<dbReference type="STRING" id="526224.Bmur_1765"/>
<sequence length="213" mass="24639">MIIIKRKIIFIFILLILFSFNLFANFKFGISPRLGADINIAETRNYNSVLLDPRLDINFQIGYGFKLSDINLLSGIDLLFDFGINEHMISVIDKNTSLINRVTSLGIYTGLALKFDLSKNNQNFLVGISSGVQFNPLINTDYKSVPISPYIRLSFERKFFETEKTDFIAGIHFYYENMIFNVNDMNSLFSYHSTKQYHSVGLMFSFGFFFENR</sequence>
<protein>
    <recommendedName>
        <fullName evidence="3">Outer membrane protein beta-barrel domain-containing protein</fullName>
    </recommendedName>
</protein>
<dbReference type="RefSeq" id="WP_013114233.1">
    <property type="nucleotide sequence ID" value="NC_014150.1"/>
</dbReference>
<dbReference type="Proteomes" id="UP000001915">
    <property type="component" value="Chromosome"/>
</dbReference>
<accession>D5UAX5</accession>
<reference evidence="1 2" key="1">
    <citation type="journal article" date="2010" name="Stand. Genomic Sci.">
        <title>Complete genome sequence of Brachyspira murdochii type strain (56-150).</title>
        <authorList>
            <person name="Pati A."/>
            <person name="Sikorski J."/>
            <person name="Gronow S."/>
            <person name="Munk C."/>
            <person name="Lapidus A."/>
            <person name="Copeland A."/>
            <person name="Glavina Del Tio T."/>
            <person name="Nolan M."/>
            <person name="Lucas S."/>
            <person name="Chen F."/>
            <person name="Tice H."/>
            <person name="Cheng J.F."/>
            <person name="Han C."/>
            <person name="Detter J.C."/>
            <person name="Bruce D."/>
            <person name="Tapia R."/>
            <person name="Goodwin L."/>
            <person name="Pitluck S."/>
            <person name="Liolios K."/>
            <person name="Ivanova N."/>
            <person name="Mavromatis K."/>
            <person name="Mikhailova N."/>
            <person name="Chen A."/>
            <person name="Palaniappan K."/>
            <person name="Land M."/>
            <person name="Hauser L."/>
            <person name="Chang Y.J."/>
            <person name="Jeffries C.D."/>
            <person name="Spring S."/>
            <person name="Rohde M."/>
            <person name="Goker M."/>
            <person name="Bristow J."/>
            <person name="Eisen J.A."/>
            <person name="Markowitz V."/>
            <person name="Hugenholtz P."/>
            <person name="Kyrpides N.C."/>
            <person name="Klenk H.P."/>
        </authorList>
    </citation>
    <scope>NUCLEOTIDE SEQUENCE [LARGE SCALE GENOMIC DNA]</scope>
    <source>
        <strain evidence="2">ATCC 51284 / DSM 12563 / 56-150</strain>
    </source>
</reference>
<dbReference type="AlphaFoldDB" id="D5UAX5"/>
<dbReference type="EMBL" id="CP001959">
    <property type="protein sequence ID" value="ADG71848.1"/>
    <property type="molecule type" value="Genomic_DNA"/>
</dbReference>
<dbReference type="HOGENOM" id="CLU_1302944_0_0_12"/>
<evidence type="ECO:0008006" key="3">
    <source>
        <dbReference type="Google" id="ProtNLM"/>
    </source>
</evidence>
<organism evidence="1 2">
    <name type="scientific">Brachyspira murdochii (strain ATCC 51284 / DSM 12563 / 56-150)</name>
    <name type="common">Serpulina murdochii</name>
    <dbReference type="NCBI Taxonomy" id="526224"/>
    <lineage>
        <taxon>Bacteria</taxon>
        <taxon>Pseudomonadati</taxon>
        <taxon>Spirochaetota</taxon>
        <taxon>Spirochaetia</taxon>
        <taxon>Brachyspirales</taxon>
        <taxon>Brachyspiraceae</taxon>
        <taxon>Brachyspira</taxon>
    </lineage>
</organism>
<gene>
    <name evidence="1" type="ordered locus">Bmur_1765</name>
</gene>
<evidence type="ECO:0000313" key="1">
    <source>
        <dbReference type="EMBL" id="ADG71848.1"/>
    </source>
</evidence>
<name>D5UAX5_BRAM5</name>